<protein>
    <submittedName>
        <fullName evidence="1">Uncharacterized protein</fullName>
    </submittedName>
</protein>
<gene>
    <name evidence="1" type="ORF">LCGC14_0359380</name>
</gene>
<accession>A0A0F9WGM8</accession>
<sequence>MTHILYQVIIVNGIIQYIPIMANDDINLLIKAAKIDLERNPQ</sequence>
<reference evidence="1" key="1">
    <citation type="journal article" date="2015" name="Nature">
        <title>Complex archaea that bridge the gap between prokaryotes and eukaryotes.</title>
        <authorList>
            <person name="Spang A."/>
            <person name="Saw J.H."/>
            <person name="Jorgensen S.L."/>
            <person name="Zaremba-Niedzwiedzka K."/>
            <person name="Martijn J."/>
            <person name="Lind A.E."/>
            <person name="van Eijk R."/>
            <person name="Schleper C."/>
            <person name="Guy L."/>
            <person name="Ettema T.J."/>
        </authorList>
    </citation>
    <scope>NUCLEOTIDE SEQUENCE</scope>
</reference>
<dbReference type="AlphaFoldDB" id="A0A0F9WGM8"/>
<evidence type="ECO:0000313" key="1">
    <source>
        <dbReference type="EMBL" id="KKN77523.1"/>
    </source>
</evidence>
<organism evidence="1">
    <name type="scientific">marine sediment metagenome</name>
    <dbReference type="NCBI Taxonomy" id="412755"/>
    <lineage>
        <taxon>unclassified sequences</taxon>
        <taxon>metagenomes</taxon>
        <taxon>ecological metagenomes</taxon>
    </lineage>
</organism>
<name>A0A0F9WGM8_9ZZZZ</name>
<comment type="caution">
    <text evidence="1">The sequence shown here is derived from an EMBL/GenBank/DDBJ whole genome shotgun (WGS) entry which is preliminary data.</text>
</comment>
<dbReference type="EMBL" id="LAZR01000277">
    <property type="protein sequence ID" value="KKN77523.1"/>
    <property type="molecule type" value="Genomic_DNA"/>
</dbReference>
<proteinExistence type="predicted"/>